<protein>
    <recommendedName>
        <fullName evidence="4">Integrase SAM-like N-terminal domain-containing protein</fullName>
    </recommendedName>
</protein>
<evidence type="ECO:0000313" key="2">
    <source>
        <dbReference type="EMBL" id="NYS79132.1"/>
    </source>
</evidence>
<gene>
    <name evidence="2" type="ORF">HZS80_15645</name>
</gene>
<proteinExistence type="predicted"/>
<evidence type="ECO:0000313" key="3">
    <source>
        <dbReference type="Proteomes" id="UP000526892"/>
    </source>
</evidence>
<reference evidence="2 3" key="1">
    <citation type="journal article" date="2003" name="Extremophiles">
        <title>Halomonas glaciei sp. nov. isolated from fast ice of Adelie Land, Antarctica.</title>
        <authorList>
            <person name="Reddy G.S."/>
            <person name="Raghavan P.U."/>
            <person name="Sarita N.B."/>
            <person name="Prakash J.S."/>
            <person name="Nagesh N."/>
            <person name="Delille D."/>
            <person name="Shivaji S."/>
        </authorList>
    </citation>
    <scope>NUCLEOTIDE SEQUENCE [LARGE SCALE GENOMIC DNA]</scope>
    <source>
        <strain evidence="2 3">DD39</strain>
    </source>
</reference>
<sequence>MKLKVIDIRIKFNGMWSPHPTRHRNRIQKIADAVEYRFPEVNRPEKIKLKHILWFAEHWLEVQAYRPATRADYISSLKLLIEALGRSDYWLGPLGLKPKGAGGRPRTSQVVKSKKYY</sequence>
<accession>A0A7Z0LUV8</accession>
<dbReference type="AlphaFoldDB" id="A0A7Z0LUV8"/>
<dbReference type="RefSeq" id="WP_035557765.1">
    <property type="nucleotide sequence ID" value="NZ_JACCDE010000024.1"/>
</dbReference>
<comment type="caution">
    <text evidence="2">The sequence shown here is derived from an EMBL/GenBank/DDBJ whole genome shotgun (WGS) entry which is preliminary data.</text>
</comment>
<evidence type="ECO:0008006" key="4">
    <source>
        <dbReference type="Google" id="ProtNLM"/>
    </source>
</evidence>
<dbReference type="Proteomes" id="UP000526892">
    <property type="component" value="Unassembled WGS sequence"/>
</dbReference>
<keyword evidence="3" id="KW-1185">Reference proteome</keyword>
<feature type="region of interest" description="Disordered" evidence="1">
    <location>
        <begin position="98"/>
        <end position="117"/>
    </location>
</feature>
<organism evidence="2 3">
    <name type="scientific">Vreelandella glaciei</name>
    <dbReference type="NCBI Taxonomy" id="186761"/>
    <lineage>
        <taxon>Bacteria</taxon>
        <taxon>Pseudomonadati</taxon>
        <taxon>Pseudomonadota</taxon>
        <taxon>Gammaproteobacteria</taxon>
        <taxon>Oceanospirillales</taxon>
        <taxon>Halomonadaceae</taxon>
        <taxon>Vreelandella</taxon>
    </lineage>
</organism>
<name>A0A7Z0LUV8_9GAMM</name>
<dbReference type="EMBL" id="JACCDE010000024">
    <property type="protein sequence ID" value="NYS79132.1"/>
    <property type="molecule type" value="Genomic_DNA"/>
</dbReference>
<evidence type="ECO:0000256" key="1">
    <source>
        <dbReference type="SAM" id="MobiDB-lite"/>
    </source>
</evidence>